<dbReference type="AlphaFoldDB" id="A0A3R9D1U0"/>
<protein>
    <recommendedName>
        <fullName evidence="3">AraC family transcriptional regulator</fullName>
    </recommendedName>
</protein>
<reference evidence="2" key="1">
    <citation type="submission" date="2018-11" db="EMBL/GenBank/DDBJ databases">
        <title>FDA dAtabase for Regulatory Grade micrObial Sequences (FDA-ARGOS): Supporting development and validation of Infectious Disease Dx tests.</title>
        <authorList>
            <person name="Goldberg B."/>
            <person name="Campos J."/>
            <person name="Tallon L."/>
            <person name="Sadzewicz L."/>
            <person name="Zhao X."/>
            <person name="Vavikolanu K."/>
            <person name="Mehta A."/>
            <person name="Aluvathingal J."/>
            <person name="Nadendla S."/>
            <person name="Geyer C."/>
            <person name="Nandy P."/>
            <person name="Yan Y."/>
            <person name="Sichtig H."/>
        </authorList>
    </citation>
    <scope>NUCLEOTIDE SEQUENCE [LARGE SCALE GENOMIC DNA]</scope>
    <source>
        <strain evidence="2">FDAARGOS_544</strain>
    </source>
</reference>
<comment type="caution">
    <text evidence="1">The sequence shown here is derived from an EMBL/GenBank/DDBJ whole genome shotgun (WGS) entry which is preliminary data.</text>
</comment>
<evidence type="ECO:0000313" key="2">
    <source>
        <dbReference type="Proteomes" id="UP000272140"/>
    </source>
</evidence>
<dbReference type="EMBL" id="RKIO01000002">
    <property type="protein sequence ID" value="RSC14754.1"/>
    <property type="molecule type" value="Genomic_DNA"/>
</dbReference>
<name>A0A3R9D1U0_9BURK</name>
<evidence type="ECO:0000313" key="1">
    <source>
        <dbReference type="EMBL" id="RSC14754.1"/>
    </source>
</evidence>
<dbReference type="Proteomes" id="UP000272140">
    <property type="component" value="Unassembled WGS sequence"/>
</dbReference>
<evidence type="ECO:0008006" key="3">
    <source>
        <dbReference type="Google" id="ProtNLM"/>
    </source>
</evidence>
<proteinExistence type="predicted"/>
<accession>A0A3R9D1U0</accession>
<gene>
    <name evidence="1" type="ORF">EGT41_16350</name>
</gene>
<organism evidence="1 2">
    <name type="scientific">Burkholderia cenocepacia</name>
    <dbReference type="NCBI Taxonomy" id="95486"/>
    <lineage>
        <taxon>Bacteria</taxon>
        <taxon>Pseudomonadati</taxon>
        <taxon>Pseudomonadota</taxon>
        <taxon>Betaproteobacteria</taxon>
        <taxon>Burkholderiales</taxon>
        <taxon>Burkholderiaceae</taxon>
        <taxon>Burkholderia</taxon>
        <taxon>Burkholderia cepacia complex</taxon>
    </lineage>
</organism>
<sequence length="144" mass="15806">MPEGARMREKVLVLEAELEKLPQADFPVRHHFAPGMYAREITIPKGTVLTGAVHKTQNLAVLSAGRLRLVTDGGTMEISAPHILTVMPGQKNAAYALEDSVWTNFFPTDETDPEKLVEILTESRACELIGGSENKQLIANRIKG</sequence>